<dbReference type="EMBL" id="CP144102">
    <property type="protein sequence ID" value="WWC88944.1"/>
    <property type="molecule type" value="Genomic_DNA"/>
</dbReference>
<evidence type="ECO:0000313" key="3">
    <source>
        <dbReference type="Proteomes" id="UP001355207"/>
    </source>
</evidence>
<dbReference type="RefSeq" id="XP_066075707.1">
    <property type="nucleotide sequence ID" value="XM_066219610.1"/>
</dbReference>
<name>A0AAX4JVU5_9TREE</name>
<sequence>MSTSVSSTNISCRVKPTSQQYSSKIQPPSTLPLRTTSKLKQPQITRNAPIQSYPVSQSAQVVTSRIPPPRVSFLTPREVWSPLSTPIPGMNENKLDVRMAIAPSKVPKYQLKDTGPVPLPTTQRSIPRPQIRSKHPVARSSIKAHRQPSFQRPSTQIPRPQVRPLSTQYTATQQSSRLPVPTPRSRPVSLPANQPLPVAVPKTRPISYQPVSNRPSYAPHTVSSIHDSHIIADQPSSSFQPTPDIPTSIAPTRELSNQSAASSACSSASSLARHRAIKGRGLDRNSFARLSSYSPPSHGAIVQALCAESESEDTESTLSDHSIQTIATVNPIIVDNEESYRRSSLDESIHDSEVSYSVEAKSKHPSLFLFSENPQQELTAPYLVSSNAPPMTLEWESDESSGEIDQAQKTWRELENRLGRRVQGRSLRRGRWVVKPREEVATNTEVTSHVLEDTRASYGIKRGGSGSADEGSAEMEATSSGFSISMYYSPSSPKTTPPLDIHKIRQTTYTYGSSPLVESPSSATALFDMSAPLVPSGSKNGYTPCNTPLMNKESIKRGARVKKPLASVDVSDITQKDRLSSLEEDARVDFVDIDSSEDGKTNSQPMPYSSTQYYQAQDSSSEESPIFKPEKLAQNMYRLDSHIVSALSALQGDYNSPDLDFALSASSSMSPTSSFEHESDATHEDRIGGLGLGMKLNLKTVYHLPTLSPRLRPSAAQKSLMVKKDEQQFDDEDVQEELQHDLRKMLEELPIGPKRMENPIPEDGTEEVDEALVIRDLDTGLERQIKAGEDW</sequence>
<feature type="region of interest" description="Disordered" evidence="1">
    <location>
        <begin position="746"/>
        <end position="769"/>
    </location>
</feature>
<protein>
    <submittedName>
        <fullName evidence="2">Uncharacterized protein</fullName>
    </submittedName>
</protein>
<feature type="compositionally biased region" description="Polar residues" evidence="1">
    <location>
        <begin position="148"/>
        <end position="177"/>
    </location>
</feature>
<evidence type="ECO:0000256" key="1">
    <source>
        <dbReference type="SAM" id="MobiDB-lite"/>
    </source>
</evidence>
<reference evidence="2 3" key="1">
    <citation type="submission" date="2024-01" db="EMBL/GenBank/DDBJ databases">
        <title>Comparative genomics of Cryptococcus and Kwoniella reveals pathogenesis evolution and contrasting modes of karyotype evolution via chromosome fusion or intercentromeric recombination.</title>
        <authorList>
            <person name="Coelho M.A."/>
            <person name="David-Palma M."/>
            <person name="Shea T."/>
            <person name="Bowers K."/>
            <person name="McGinley-Smith S."/>
            <person name="Mohammad A.W."/>
            <person name="Gnirke A."/>
            <person name="Yurkov A.M."/>
            <person name="Nowrousian M."/>
            <person name="Sun S."/>
            <person name="Cuomo C.A."/>
            <person name="Heitman J."/>
        </authorList>
    </citation>
    <scope>NUCLEOTIDE SEQUENCE [LARGE SCALE GENOMIC DNA]</scope>
    <source>
        <strain evidence="2 3">CBS 6074</strain>
    </source>
</reference>
<dbReference type="AlphaFoldDB" id="A0AAX4JVU5"/>
<organism evidence="2 3">
    <name type="scientific">Kwoniella dendrophila CBS 6074</name>
    <dbReference type="NCBI Taxonomy" id="1295534"/>
    <lineage>
        <taxon>Eukaryota</taxon>
        <taxon>Fungi</taxon>
        <taxon>Dikarya</taxon>
        <taxon>Basidiomycota</taxon>
        <taxon>Agaricomycotina</taxon>
        <taxon>Tremellomycetes</taxon>
        <taxon>Tremellales</taxon>
        <taxon>Cryptococcaceae</taxon>
        <taxon>Kwoniella</taxon>
    </lineage>
</organism>
<dbReference type="GeneID" id="91094529"/>
<keyword evidence="3" id="KW-1185">Reference proteome</keyword>
<dbReference type="Proteomes" id="UP001355207">
    <property type="component" value="Chromosome 5"/>
</dbReference>
<feature type="region of interest" description="Disordered" evidence="1">
    <location>
        <begin position="109"/>
        <end position="200"/>
    </location>
</feature>
<feature type="region of interest" description="Disordered" evidence="1">
    <location>
        <begin position="1"/>
        <end position="55"/>
    </location>
</feature>
<gene>
    <name evidence="2" type="ORF">L201_003859</name>
</gene>
<accession>A0AAX4JVU5</accession>
<feature type="compositionally biased region" description="Basic residues" evidence="1">
    <location>
        <begin position="131"/>
        <end position="146"/>
    </location>
</feature>
<feature type="compositionally biased region" description="Polar residues" evidence="1">
    <location>
        <begin position="601"/>
        <end position="623"/>
    </location>
</feature>
<evidence type="ECO:0000313" key="2">
    <source>
        <dbReference type="EMBL" id="WWC88944.1"/>
    </source>
</evidence>
<proteinExistence type="predicted"/>
<feature type="region of interest" description="Disordered" evidence="1">
    <location>
        <begin position="590"/>
        <end position="624"/>
    </location>
</feature>